<dbReference type="Proteomes" id="UP001148629">
    <property type="component" value="Unassembled WGS sequence"/>
</dbReference>
<comment type="caution">
    <text evidence="1">The sequence shown here is derived from an EMBL/GenBank/DDBJ whole genome shotgun (WGS) entry which is preliminary data.</text>
</comment>
<reference evidence="1" key="1">
    <citation type="submission" date="2022-08" db="EMBL/GenBank/DDBJ databases">
        <title>Genome Sequence of Fusarium decemcellulare.</title>
        <authorList>
            <person name="Buettner E."/>
        </authorList>
    </citation>
    <scope>NUCLEOTIDE SEQUENCE</scope>
    <source>
        <strain evidence="1">Babe19</strain>
    </source>
</reference>
<sequence length="611" mass="68661">MARTSHTPGEQAPATPVLVLDQETGEMVSRNELKKRSQKRARKTAKLTRAKEASTAHANADATPPQGPSKSAEVPIDPDAMFKQGFLAEVFEELPIKPVVTRFPPEPNGYLHLGHAKAMAIDFGFARFHGGKTILRFGTPQTCYTSPLTERLRRLDDTNPDKEDESYTQSIIDMVKWLGFTPTAVTHSSDNFQRLYELAQELIKKEKAYVCHCSDTEVKLQRGGKDGKEGPRFRCRHAEQDVSTNLAKFHDMHDGKYEPQTAFLRMKQDIQNGNPQMWDLAAYRIPKKQTPHPRAPGWKIFPTYDFTHCRLNLTGTLMSKRALAVLVDEQLVQGWDDPRLYTLIALKRRGVPPGAILSFINELGVTTSRTFIQIARFEQSVRRYLEPTVPRLMLILDPIPIIISNFDGPIEIDVPFSPKDPSFGSHRLTVTKTVYIDRSDFRETDSPDYFRLAPGKIVGLLHVPYPIKATSYTKDEATGLVTRVEAIFQEGVKPKTYIQWVAEGSAPVEARIYAPLFKSEDPSAVEGGFINDINPDSMTTYHSALIERGISEVRERAPWPATKGEAGDISALEVVRFQAVRVGYFSMDSDSTNEKLVLNRIVSLKEDSSKN</sequence>
<evidence type="ECO:0000313" key="2">
    <source>
        <dbReference type="Proteomes" id="UP001148629"/>
    </source>
</evidence>
<proteinExistence type="predicted"/>
<organism evidence="1 2">
    <name type="scientific">Fusarium decemcellulare</name>
    <dbReference type="NCBI Taxonomy" id="57161"/>
    <lineage>
        <taxon>Eukaryota</taxon>
        <taxon>Fungi</taxon>
        <taxon>Dikarya</taxon>
        <taxon>Ascomycota</taxon>
        <taxon>Pezizomycotina</taxon>
        <taxon>Sordariomycetes</taxon>
        <taxon>Hypocreomycetidae</taxon>
        <taxon>Hypocreales</taxon>
        <taxon>Nectriaceae</taxon>
        <taxon>Fusarium</taxon>
        <taxon>Fusarium decemcellulare species complex</taxon>
    </lineage>
</organism>
<evidence type="ECO:0000313" key="1">
    <source>
        <dbReference type="EMBL" id="KAJ3544310.1"/>
    </source>
</evidence>
<protein>
    <submittedName>
        <fullName evidence="1">Uncharacterized protein</fullName>
    </submittedName>
</protein>
<gene>
    <name evidence="1" type="ORF">NM208_g3128</name>
</gene>
<name>A0ACC1SQ44_9HYPO</name>
<accession>A0ACC1SQ44</accession>
<keyword evidence="2" id="KW-1185">Reference proteome</keyword>
<dbReference type="EMBL" id="JANRMS010000201">
    <property type="protein sequence ID" value="KAJ3544310.1"/>
    <property type="molecule type" value="Genomic_DNA"/>
</dbReference>